<dbReference type="GO" id="GO:0005975">
    <property type="term" value="P:carbohydrate metabolic process"/>
    <property type="evidence" value="ECO:0007669"/>
    <property type="project" value="InterPro"/>
</dbReference>
<dbReference type="SUPFAM" id="SSF49303">
    <property type="entry name" value="beta-Galactosidase/glucuronidase domain"/>
    <property type="match status" value="1"/>
</dbReference>
<evidence type="ECO:0000256" key="4">
    <source>
        <dbReference type="ARBA" id="ARBA00022801"/>
    </source>
</evidence>
<evidence type="ECO:0000256" key="3">
    <source>
        <dbReference type="ARBA" id="ARBA00016205"/>
    </source>
</evidence>
<evidence type="ECO:0000256" key="1">
    <source>
        <dbReference type="ARBA" id="ARBA00007401"/>
    </source>
</evidence>
<dbReference type="NCBIfam" id="NF007538">
    <property type="entry name" value="PRK10150.1"/>
    <property type="match status" value="1"/>
</dbReference>
<name>A0A1Y1UC67_9TREE</name>
<organism evidence="10 11">
    <name type="scientific">Kockovaella imperatae</name>
    <dbReference type="NCBI Taxonomy" id="4999"/>
    <lineage>
        <taxon>Eukaryota</taxon>
        <taxon>Fungi</taxon>
        <taxon>Dikarya</taxon>
        <taxon>Basidiomycota</taxon>
        <taxon>Agaricomycotina</taxon>
        <taxon>Tremellomycetes</taxon>
        <taxon>Tremellales</taxon>
        <taxon>Cuniculitremaceae</taxon>
        <taxon>Kockovaella</taxon>
    </lineage>
</organism>
<dbReference type="Proteomes" id="UP000193218">
    <property type="component" value="Unassembled WGS sequence"/>
</dbReference>
<dbReference type="InterPro" id="IPR023230">
    <property type="entry name" value="Glyco_hydro_2_CS"/>
</dbReference>
<keyword evidence="5 6" id="KW-0326">Glycosidase</keyword>
<evidence type="ECO:0000259" key="9">
    <source>
        <dbReference type="Pfam" id="PF02837"/>
    </source>
</evidence>
<dbReference type="PANTHER" id="PTHR10066:SF67">
    <property type="entry name" value="BETA-GLUCURONIDASE"/>
    <property type="match status" value="1"/>
</dbReference>
<dbReference type="GO" id="GO:0019391">
    <property type="term" value="P:glucuronoside catabolic process"/>
    <property type="evidence" value="ECO:0007669"/>
    <property type="project" value="TreeGrafter"/>
</dbReference>
<comment type="similarity">
    <text evidence="1 6">Belongs to the glycosyl hydrolase 2 family.</text>
</comment>
<dbReference type="InterPro" id="IPR006102">
    <property type="entry name" value="Ig-like_GH2"/>
</dbReference>
<dbReference type="InterPro" id="IPR017853">
    <property type="entry name" value="GH"/>
</dbReference>
<dbReference type="InParanoid" id="A0A1Y1UC67"/>
<dbReference type="Gene3D" id="2.60.40.10">
    <property type="entry name" value="Immunoglobulins"/>
    <property type="match status" value="1"/>
</dbReference>
<evidence type="ECO:0000259" key="8">
    <source>
        <dbReference type="Pfam" id="PF02836"/>
    </source>
</evidence>
<dbReference type="OrthoDB" id="408532at2759"/>
<feature type="domain" description="Glycoside hydrolase family 2 immunoglobulin-like beta-sandwich" evidence="7">
    <location>
        <begin position="179"/>
        <end position="271"/>
    </location>
</feature>
<dbReference type="RefSeq" id="XP_021869773.1">
    <property type="nucleotide sequence ID" value="XM_022018448.1"/>
</dbReference>
<proteinExistence type="inferred from homology"/>
<dbReference type="FunFam" id="3.20.20.80:FF:000080">
    <property type="entry name" value="Beta-glucuronidase UidA"/>
    <property type="match status" value="1"/>
</dbReference>
<dbReference type="Pfam" id="PF02837">
    <property type="entry name" value="Glyco_hydro_2_N"/>
    <property type="match status" value="1"/>
</dbReference>
<dbReference type="Gene3D" id="2.60.120.260">
    <property type="entry name" value="Galactose-binding domain-like"/>
    <property type="match status" value="1"/>
</dbReference>
<dbReference type="Pfam" id="PF00703">
    <property type="entry name" value="Glyco_hydro_2"/>
    <property type="match status" value="1"/>
</dbReference>
<dbReference type="InterPro" id="IPR006101">
    <property type="entry name" value="Glyco_hydro_2"/>
</dbReference>
<dbReference type="InterPro" id="IPR006104">
    <property type="entry name" value="Glyco_hydro_2_N"/>
</dbReference>
<feature type="domain" description="Glycosyl hydrolases family 2 sugar binding" evidence="9">
    <location>
        <begin position="15"/>
        <end position="177"/>
    </location>
</feature>
<dbReference type="EC" id="3.2.1.31" evidence="2"/>
<sequence>MPKPVDSSTRTNILLDGLWRFVPDSEDLHEPWKTTLPGSMECPVPASYNDIFVNPSLRNHVGKVWYQRICHLPRGWDQDDTILRFDAATHAAEVYIDDEHVTSHVGGYTPFQADISGKVYPGRSFRITVSVDNTLTNETIPPGKVITTGNGKPSQTYYHDFFNYSGLSRSVRLCSVPKTRVEDITLITGLEGSTGTVIYDVATHGDAKTVQVELLDVDHKAVASGKGLKGELKVSDANLWGPGTPYLYTLRVRLLDGSTIVDEYTLSVGIRTVEVKGLQILINGKPFQFKGFGRHEDIPIQAKGHNDAWMVHDFELMKWCGANSFRTSHYPYAEDVMDYADRQGFLVIDETPAVGLNLNIVGGLFGAGRKPTFSKEFANDNTQKAHESAIRELIQRDKNHPCVIAWSITNECGSDEDGAREYFEPLVKVARQLDPTRPLTYANCLTSPWDKDRIGDLFDFIGINRYYGWYQNNADLASAEIALEKDLQGWQSRFKCPLLIMEYGADTMAGLHAMEGLPWSEEYQSDLLTMSHRVFDKIEAIVGEHVWNFADFQTGPGIIRVDGNKKGVFTRDRRPKMAAHTLRKRWTEGRQ</sequence>
<evidence type="ECO:0000256" key="5">
    <source>
        <dbReference type="ARBA" id="ARBA00023295"/>
    </source>
</evidence>
<dbReference type="PRINTS" id="PR00132">
    <property type="entry name" value="GLHYDRLASE2"/>
</dbReference>
<evidence type="ECO:0000256" key="2">
    <source>
        <dbReference type="ARBA" id="ARBA00012761"/>
    </source>
</evidence>
<dbReference type="GO" id="GO:0004566">
    <property type="term" value="F:beta-glucuronidase activity"/>
    <property type="evidence" value="ECO:0007669"/>
    <property type="project" value="UniProtKB-EC"/>
</dbReference>
<dbReference type="STRING" id="4999.A0A1Y1UC67"/>
<dbReference type="InterPro" id="IPR006103">
    <property type="entry name" value="Glyco_hydro_2_cat"/>
</dbReference>
<evidence type="ECO:0000259" key="7">
    <source>
        <dbReference type="Pfam" id="PF00703"/>
    </source>
</evidence>
<dbReference type="GO" id="GO:0030246">
    <property type="term" value="F:carbohydrate binding"/>
    <property type="evidence" value="ECO:0007669"/>
    <property type="project" value="TreeGrafter"/>
</dbReference>
<dbReference type="InterPro" id="IPR013783">
    <property type="entry name" value="Ig-like_fold"/>
</dbReference>
<dbReference type="GeneID" id="33560257"/>
<protein>
    <recommendedName>
        <fullName evidence="3">Beta-glucuronidase</fullName>
        <ecNumber evidence="2">3.2.1.31</ecNumber>
    </recommendedName>
</protein>
<gene>
    <name evidence="10" type="ORF">BD324DRAFT_652159</name>
</gene>
<dbReference type="PROSITE" id="PS00719">
    <property type="entry name" value="GLYCOSYL_HYDROL_F2_1"/>
    <property type="match status" value="1"/>
</dbReference>
<accession>A0A1Y1UC67</accession>
<dbReference type="Gene3D" id="3.20.20.80">
    <property type="entry name" value="Glycosidases"/>
    <property type="match status" value="1"/>
</dbReference>
<keyword evidence="4 6" id="KW-0378">Hydrolase</keyword>
<dbReference type="SUPFAM" id="SSF51445">
    <property type="entry name" value="(Trans)glycosidases"/>
    <property type="match status" value="1"/>
</dbReference>
<evidence type="ECO:0000256" key="6">
    <source>
        <dbReference type="RuleBase" id="RU361154"/>
    </source>
</evidence>
<feature type="domain" description="Glycoside hydrolase family 2 catalytic" evidence="8">
    <location>
        <begin position="273"/>
        <end position="587"/>
    </location>
</feature>
<dbReference type="EMBL" id="NBSH01000010">
    <property type="protein sequence ID" value="ORX35609.1"/>
    <property type="molecule type" value="Genomic_DNA"/>
</dbReference>
<dbReference type="AlphaFoldDB" id="A0A1Y1UC67"/>
<comment type="caution">
    <text evidence="10">The sequence shown here is derived from an EMBL/GenBank/DDBJ whole genome shotgun (WGS) entry which is preliminary data.</text>
</comment>
<dbReference type="InterPro" id="IPR036156">
    <property type="entry name" value="Beta-gal/glucu_dom_sf"/>
</dbReference>
<dbReference type="InterPro" id="IPR008979">
    <property type="entry name" value="Galactose-bd-like_sf"/>
</dbReference>
<evidence type="ECO:0000313" key="11">
    <source>
        <dbReference type="Proteomes" id="UP000193218"/>
    </source>
</evidence>
<keyword evidence="11" id="KW-1185">Reference proteome</keyword>
<dbReference type="Pfam" id="PF02836">
    <property type="entry name" value="Glyco_hydro_2_C"/>
    <property type="match status" value="1"/>
</dbReference>
<dbReference type="PANTHER" id="PTHR10066">
    <property type="entry name" value="BETA-GLUCURONIDASE"/>
    <property type="match status" value="1"/>
</dbReference>
<reference evidence="10 11" key="1">
    <citation type="submission" date="2017-03" db="EMBL/GenBank/DDBJ databases">
        <title>Widespread Adenine N6-methylation of Active Genes in Fungi.</title>
        <authorList>
            <consortium name="DOE Joint Genome Institute"/>
            <person name="Mondo S.J."/>
            <person name="Dannebaum R.O."/>
            <person name="Kuo R.C."/>
            <person name="Louie K.B."/>
            <person name="Bewick A.J."/>
            <person name="Labutti K."/>
            <person name="Haridas S."/>
            <person name="Kuo A."/>
            <person name="Salamov A."/>
            <person name="Ahrendt S.R."/>
            <person name="Lau R."/>
            <person name="Bowen B.P."/>
            <person name="Lipzen A."/>
            <person name="Sullivan W."/>
            <person name="Andreopoulos W.B."/>
            <person name="Clum A."/>
            <person name="Lindquist E."/>
            <person name="Daum C."/>
            <person name="Northen T.R."/>
            <person name="Ramamoorthy G."/>
            <person name="Schmitz R.J."/>
            <person name="Gryganskyi A."/>
            <person name="Culley D."/>
            <person name="Magnuson J."/>
            <person name="James T.Y."/>
            <person name="O'Malley M.A."/>
            <person name="Stajich J.E."/>
            <person name="Spatafora J.W."/>
            <person name="Visel A."/>
            <person name="Grigoriev I.V."/>
        </authorList>
    </citation>
    <scope>NUCLEOTIDE SEQUENCE [LARGE SCALE GENOMIC DNA]</scope>
    <source>
        <strain evidence="10 11">NRRL Y-17943</strain>
    </source>
</reference>
<evidence type="ECO:0000313" key="10">
    <source>
        <dbReference type="EMBL" id="ORX35609.1"/>
    </source>
</evidence>
<dbReference type="SUPFAM" id="SSF49785">
    <property type="entry name" value="Galactose-binding domain-like"/>
    <property type="match status" value="1"/>
</dbReference>